<proteinExistence type="predicted"/>
<gene>
    <name evidence="2" type="ORF">GCM10022204_26700</name>
</gene>
<feature type="compositionally biased region" description="Low complexity" evidence="1">
    <location>
        <begin position="1"/>
        <end position="19"/>
    </location>
</feature>
<evidence type="ECO:0008006" key="4">
    <source>
        <dbReference type="Google" id="ProtNLM"/>
    </source>
</evidence>
<evidence type="ECO:0000313" key="3">
    <source>
        <dbReference type="Proteomes" id="UP001500051"/>
    </source>
</evidence>
<organism evidence="2 3">
    <name type="scientific">Microlunatus aurantiacus</name>
    <dbReference type="NCBI Taxonomy" id="446786"/>
    <lineage>
        <taxon>Bacteria</taxon>
        <taxon>Bacillati</taxon>
        <taxon>Actinomycetota</taxon>
        <taxon>Actinomycetes</taxon>
        <taxon>Propionibacteriales</taxon>
        <taxon>Propionibacteriaceae</taxon>
        <taxon>Microlunatus</taxon>
    </lineage>
</organism>
<protein>
    <recommendedName>
        <fullName evidence="4">Helix-turn-helix domain-containing protein</fullName>
    </recommendedName>
</protein>
<comment type="caution">
    <text evidence="2">The sequence shown here is derived from an EMBL/GenBank/DDBJ whole genome shotgun (WGS) entry which is preliminary data.</text>
</comment>
<dbReference type="Proteomes" id="UP001500051">
    <property type="component" value="Unassembled WGS sequence"/>
</dbReference>
<sequence length="283" mass="31174">MVRVTTTTESGVRTVTHTTPQPPPALTQQETIEDLLTQSKRESLPIRKTFLQSGRGKTTIPGPLATFVSAHDQRGLDAYLIVHALASAKPWNCDYPSGTYVRALDLGSDAEPASARSAVSKVMGRLEDRGLVKRSRSGRISSITLLREDGSGQPYDHPHDQGETWLQLPYSYWTKGWYKKLSLPAKALLLVALSRPDGFVLPAERGPAWYGISPDSTERGLRELANHGILDYGQGWTKNQRSETGWIEQRQYRLLGDFSAGARKALSAKSKRSRTPSDQGSAS</sequence>
<reference evidence="3" key="1">
    <citation type="journal article" date="2019" name="Int. J. Syst. Evol. Microbiol.">
        <title>The Global Catalogue of Microorganisms (GCM) 10K type strain sequencing project: providing services to taxonomists for standard genome sequencing and annotation.</title>
        <authorList>
            <consortium name="The Broad Institute Genomics Platform"/>
            <consortium name="The Broad Institute Genome Sequencing Center for Infectious Disease"/>
            <person name="Wu L."/>
            <person name="Ma J."/>
        </authorList>
    </citation>
    <scope>NUCLEOTIDE SEQUENCE [LARGE SCALE GENOMIC DNA]</scope>
    <source>
        <strain evidence="3">JCM 16548</strain>
    </source>
</reference>
<feature type="region of interest" description="Disordered" evidence="1">
    <location>
        <begin position="264"/>
        <end position="283"/>
    </location>
</feature>
<keyword evidence="3" id="KW-1185">Reference proteome</keyword>
<evidence type="ECO:0000256" key="1">
    <source>
        <dbReference type="SAM" id="MobiDB-lite"/>
    </source>
</evidence>
<dbReference type="EMBL" id="BAAAYX010000011">
    <property type="protein sequence ID" value="GAA3707451.1"/>
    <property type="molecule type" value="Genomic_DNA"/>
</dbReference>
<name>A0ABP7DPY7_9ACTN</name>
<evidence type="ECO:0000313" key="2">
    <source>
        <dbReference type="EMBL" id="GAA3707451.1"/>
    </source>
</evidence>
<accession>A0ABP7DPY7</accession>
<feature type="region of interest" description="Disordered" evidence="1">
    <location>
        <begin position="1"/>
        <end position="24"/>
    </location>
</feature>